<sequence>MFTTKAFTKYASVRSSQLPLRLSRANRSQSTTTELDLRQRLLDQVKHAMKAKDTLTSTTLRSVLSEVYAADKTTGGSKIPSSAIISILRKAHHRRTESAAQFIKATREDLAAKENQEAEVLNAFLPPLLSESDIDCVLTDIITSQGQNTKLHSGQLFKAFYTQVDKSCVDPNMVKARANALLH</sequence>
<dbReference type="AlphaFoldDB" id="A0A9P6A2W6"/>
<gene>
    <name evidence="1" type="primary">AIM41</name>
    <name evidence="2" type="ORF">BDN71DRAFT_1588376</name>
</gene>
<dbReference type="PANTHER" id="PTHR28055:SF1">
    <property type="entry name" value="ALTERED INHERITANCE OF MITOCHONDRIA PROTEIN 41, MITOCHONDRIAL"/>
    <property type="match status" value="1"/>
</dbReference>
<evidence type="ECO:0000313" key="2">
    <source>
        <dbReference type="EMBL" id="KAF9497235.1"/>
    </source>
</evidence>
<comment type="caution">
    <text evidence="2">The sequence shown here is derived from an EMBL/GenBank/DDBJ whole genome shotgun (WGS) entry which is preliminary data.</text>
</comment>
<dbReference type="GO" id="GO:0005739">
    <property type="term" value="C:mitochondrion"/>
    <property type="evidence" value="ECO:0007669"/>
    <property type="project" value="UniProtKB-SubCell"/>
</dbReference>
<accession>A0A9P6A2W6</accession>
<name>A0A9P6A2W6_PLEER</name>
<dbReference type="InterPro" id="IPR003789">
    <property type="entry name" value="Asn/Gln_tRNA_amidoTrase-B-like"/>
</dbReference>
<evidence type="ECO:0000313" key="3">
    <source>
        <dbReference type="Proteomes" id="UP000807025"/>
    </source>
</evidence>
<proteinExistence type="inferred from homology"/>
<dbReference type="OrthoDB" id="538640at2759"/>
<keyword evidence="1" id="KW-0496">Mitochondrion</keyword>
<dbReference type="GO" id="GO:0016884">
    <property type="term" value="F:carbon-nitrogen ligase activity, with glutamine as amido-N-donor"/>
    <property type="evidence" value="ECO:0007669"/>
    <property type="project" value="UniProtKB-UniRule"/>
</dbReference>
<organism evidence="2 3">
    <name type="scientific">Pleurotus eryngii</name>
    <name type="common">Boletus of the steppes</name>
    <dbReference type="NCBI Taxonomy" id="5323"/>
    <lineage>
        <taxon>Eukaryota</taxon>
        <taxon>Fungi</taxon>
        <taxon>Dikarya</taxon>
        <taxon>Basidiomycota</taxon>
        <taxon>Agaricomycotina</taxon>
        <taxon>Agaricomycetes</taxon>
        <taxon>Agaricomycetidae</taxon>
        <taxon>Agaricales</taxon>
        <taxon>Pleurotineae</taxon>
        <taxon>Pleurotaceae</taxon>
        <taxon>Pleurotus</taxon>
    </lineage>
</organism>
<comment type="subcellular location">
    <subcellularLocation>
        <location evidence="1">Mitochondrion</location>
    </subcellularLocation>
</comment>
<evidence type="ECO:0000256" key="1">
    <source>
        <dbReference type="RuleBase" id="RU365099"/>
    </source>
</evidence>
<dbReference type="Proteomes" id="UP000807025">
    <property type="component" value="Unassembled WGS sequence"/>
</dbReference>
<dbReference type="Gene3D" id="1.10.1510.10">
    <property type="entry name" value="Uncharacterised protein YqeY/AIM41 PF09424, N-terminal domain"/>
    <property type="match status" value="1"/>
</dbReference>
<comment type="similarity">
    <text evidence="1">Belongs to the AIM41 family.</text>
</comment>
<dbReference type="Pfam" id="PF09424">
    <property type="entry name" value="YqeY"/>
    <property type="match status" value="1"/>
</dbReference>
<keyword evidence="3" id="KW-1185">Reference proteome</keyword>
<dbReference type="InterPro" id="IPR019004">
    <property type="entry name" value="YqeY/Aim41"/>
</dbReference>
<dbReference type="InterPro" id="IPR042184">
    <property type="entry name" value="YqeY/Aim41_N"/>
</dbReference>
<dbReference type="EMBL" id="MU154545">
    <property type="protein sequence ID" value="KAF9497235.1"/>
    <property type="molecule type" value="Genomic_DNA"/>
</dbReference>
<dbReference type="SUPFAM" id="SSF89095">
    <property type="entry name" value="GatB/YqeY motif"/>
    <property type="match status" value="1"/>
</dbReference>
<dbReference type="PANTHER" id="PTHR28055">
    <property type="entry name" value="ALTERED INHERITANCE OF MITOCHONDRIA PROTEIN 41, MITOCHONDRIAL"/>
    <property type="match status" value="1"/>
</dbReference>
<protein>
    <recommendedName>
        <fullName evidence="1">Altered inheritance of mitochondria protein 41</fullName>
    </recommendedName>
</protein>
<reference evidence="2" key="1">
    <citation type="submission" date="2020-11" db="EMBL/GenBank/DDBJ databases">
        <authorList>
            <consortium name="DOE Joint Genome Institute"/>
            <person name="Ahrendt S."/>
            <person name="Riley R."/>
            <person name="Andreopoulos W."/>
            <person name="Labutti K."/>
            <person name="Pangilinan J."/>
            <person name="Ruiz-Duenas F.J."/>
            <person name="Barrasa J.M."/>
            <person name="Sanchez-Garcia M."/>
            <person name="Camarero S."/>
            <person name="Miyauchi S."/>
            <person name="Serrano A."/>
            <person name="Linde D."/>
            <person name="Babiker R."/>
            <person name="Drula E."/>
            <person name="Ayuso-Fernandez I."/>
            <person name="Pacheco R."/>
            <person name="Padilla G."/>
            <person name="Ferreira P."/>
            <person name="Barriuso J."/>
            <person name="Kellner H."/>
            <person name="Castanera R."/>
            <person name="Alfaro M."/>
            <person name="Ramirez L."/>
            <person name="Pisabarro A.G."/>
            <person name="Kuo A."/>
            <person name="Tritt A."/>
            <person name="Lipzen A."/>
            <person name="He G."/>
            <person name="Yan M."/>
            <person name="Ng V."/>
            <person name="Cullen D."/>
            <person name="Martin F."/>
            <person name="Rosso M.-N."/>
            <person name="Henrissat B."/>
            <person name="Hibbett D."/>
            <person name="Martinez A.T."/>
            <person name="Grigoriev I.V."/>
        </authorList>
    </citation>
    <scope>NUCLEOTIDE SEQUENCE</scope>
    <source>
        <strain evidence="2">ATCC 90797</strain>
    </source>
</reference>